<dbReference type="RefSeq" id="WP_115564666.1">
    <property type="nucleotide sequence ID" value="NZ_QRGR01000005.1"/>
</dbReference>
<dbReference type="EMBL" id="QRGR01000005">
    <property type="protein sequence ID" value="RDV16256.1"/>
    <property type="molecule type" value="Genomic_DNA"/>
</dbReference>
<accession>A0A3D8LG05</accession>
<dbReference type="InterPro" id="IPR016181">
    <property type="entry name" value="Acyl_CoA_acyltransferase"/>
</dbReference>
<dbReference type="InterPro" id="IPR051908">
    <property type="entry name" value="Ribosomal_N-acetyltransferase"/>
</dbReference>
<organism evidence="2 3">
    <name type="scientific">Pontibacter diazotrophicus</name>
    <dbReference type="NCBI Taxonomy" id="1400979"/>
    <lineage>
        <taxon>Bacteria</taxon>
        <taxon>Pseudomonadati</taxon>
        <taxon>Bacteroidota</taxon>
        <taxon>Cytophagia</taxon>
        <taxon>Cytophagales</taxon>
        <taxon>Hymenobacteraceae</taxon>
        <taxon>Pontibacter</taxon>
    </lineage>
</organism>
<sequence>MLTIDFSPTILATERLYLRELTPKMYAQLFRAYTEREIKDYLGLSSDTEFKEAKRRFDEGTTTYYTTFKHFHLLYKENGQVIGRCDFHTWIRAHRRAEIGYTLTSEAHKNKGLMTEALRAVLSFGFEKMNLYRVEALVSPHNIPSLQLLNRYEFKKEGHLRNHYMVNGELQDSQIFSLLLPEFEELKANWVKQEASDAKATS</sequence>
<dbReference type="Gene3D" id="3.40.630.30">
    <property type="match status" value="1"/>
</dbReference>
<dbReference type="OrthoDB" id="9811523at2"/>
<dbReference type="InterPro" id="IPR000182">
    <property type="entry name" value="GNAT_dom"/>
</dbReference>
<evidence type="ECO:0000259" key="1">
    <source>
        <dbReference type="PROSITE" id="PS51186"/>
    </source>
</evidence>
<dbReference type="PROSITE" id="PS51186">
    <property type="entry name" value="GNAT"/>
    <property type="match status" value="1"/>
</dbReference>
<proteinExistence type="predicted"/>
<dbReference type="GO" id="GO:0005737">
    <property type="term" value="C:cytoplasm"/>
    <property type="evidence" value="ECO:0007669"/>
    <property type="project" value="TreeGrafter"/>
</dbReference>
<dbReference type="Proteomes" id="UP000256708">
    <property type="component" value="Unassembled WGS sequence"/>
</dbReference>
<evidence type="ECO:0000313" key="2">
    <source>
        <dbReference type="EMBL" id="RDV16256.1"/>
    </source>
</evidence>
<reference evidence="3" key="1">
    <citation type="submission" date="2018-08" db="EMBL/GenBank/DDBJ databases">
        <authorList>
            <person name="Liu Z.-W."/>
            <person name="Du Z.-J."/>
        </authorList>
    </citation>
    <scope>NUCLEOTIDE SEQUENCE [LARGE SCALE GENOMIC DNA]</scope>
    <source>
        <strain evidence="3">H4X</strain>
    </source>
</reference>
<dbReference type="AlphaFoldDB" id="A0A3D8LG05"/>
<name>A0A3D8LG05_9BACT</name>
<dbReference type="Pfam" id="PF13302">
    <property type="entry name" value="Acetyltransf_3"/>
    <property type="match status" value="1"/>
</dbReference>
<comment type="caution">
    <text evidence="2">The sequence shown here is derived from an EMBL/GenBank/DDBJ whole genome shotgun (WGS) entry which is preliminary data.</text>
</comment>
<keyword evidence="2" id="KW-0808">Transferase</keyword>
<evidence type="ECO:0000313" key="3">
    <source>
        <dbReference type="Proteomes" id="UP000256708"/>
    </source>
</evidence>
<dbReference type="CDD" id="cd04301">
    <property type="entry name" value="NAT_SF"/>
    <property type="match status" value="1"/>
</dbReference>
<keyword evidence="3" id="KW-1185">Reference proteome</keyword>
<dbReference type="PANTHER" id="PTHR43441">
    <property type="entry name" value="RIBOSOMAL-PROTEIN-SERINE ACETYLTRANSFERASE"/>
    <property type="match status" value="1"/>
</dbReference>
<feature type="domain" description="N-acetyltransferase" evidence="1">
    <location>
        <begin position="16"/>
        <end position="181"/>
    </location>
</feature>
<dbReference type="SUPFAM" id="SSF55729">
    <property type="entry name" value="Acyl-CoA N-acyltransferases (Nat)"/>
    <property type="match status" value="1"/>
</dbReference>
<dbReference type="GO" id="GO:0008999">
    <property type="term" value="F:protein-N-terminal-alanine acetyltransferase activity"/>
    <property type="evidence" value="ECO:0007669"/>
    <property type="project" value="TreeGrafter"/>
</dbReference>
<protein>
    <submittedName>
        <fullName evidence="2">N-acetyltransferase</fullName>
    </submittedName>
</protein>
<dbReference type="GO" id="GO:1990189">
    <property type="term" value="F:protein N-terminal-serine acetyltransferase activity"/>
    <property type="evidence" value="ECO:0007669"/>
    <property type="project" value="TreeGrafter"/>
</dbReference>
<gene>
    <name evidence="2" type="ORF">DXT99_06190</name>
</gene>
<dbReference type="PANTHER" id="PTHR43441:SF11">
    <property type="entry name" value="RIBOSOMAL-PROTEIN-SERINE ACETYLTRANSFERASE"/>
    <property type="match status" value="1"/>
</dbReference>